<protein>
    <submittedName>
        <fullName evidence="1">Uncharacterized protein</fullName>
    </submittedName>
</protein>
<name>A0ABN9VSQ2_9DINO</name>
<accession>A0ABN9VSQ2</accession>
<sequence>GAPSPTPATGSAATAVETEITLRNVAHALVHAQSILSEAEGIVANTEKCLDDDGYIQKGLSKYHATPAIRDVNSNNSLASTHRDDLTSKVMDMIKADGLFSQSMKGLVPATGVALGA</sequence>
<comment type="caution">
    <text evidence="1">The sequence shown here is derived from an EMBL/GenBank/DDBJ whole genome shotgun (WGS) entry which is preliminary data.</text>
</comment>
<reference evidence="1" key="1">
    <citation type="submission" date="2023-10" db="EMBL/GenBank/DDBJ databases">
        <authorList>
            <person name="Chen Y."/>
            <person name="Shah S."/>
            <person name="Dougan E. K."/>
            <person name="Thang M."/>
            <person name="Chan C."/>
        </authorList>
    </citation>
    <scope>NUCLEOTIDE SEQUENCE [LARGE SCALE GENOMIC DNA]</scope>
</reference>
<proteinExistence type="predicted"/>
<feature type="non-terminal residue" evidence="1">
    <location>
        <position position="1"/>
    </location>
</feature>
<dbReference type="Proteomes" id="UP001189429">
    <property type="component" value="Unassembled WGS sequence"/>
</dbReference>
<keyword evidence="2" id="KW-1185">Reference proteome</keyword>
<evidence type="ECO:0000313" key="2">
    <source>
        <dbReference type="Proteomes" id="UP001189429"/>
    </source>
</evidence>
<dbReference type="EMBL" id="CAUYUJ010017632">
    <property type="protein sequence ID" value="CAK0876514.1"/>
    <property type="molecule type" value="Genomic_DNA"/>
</dbReference>
<organism evidence="1 2">
    <name type="scientific">Prorocentrum cordatum</name>
    <dbReference type="NCBI Taxonomy" id="2364126"/>
    <lineage>
        <taxon>Eukaryota</taxon>
        <taxon>Sar</taxon>
        <taxon>Alveolata</taxon>
        <taxon>Dinophyceae</taxon>
        <taxon>Prorocentrales</taxon>
        <taxon>Prorocentraceae</taxon>
        <taxon>Prorocentrum</taxon>
    </lineage>
</organism>
<evidence type="ECO:0000313" key="1">
    <source>
        <dbReference type="EMBL" id="CAK0876514.1"/>
    </source>
</evidence>
<gene>
    <name evidence="1" type="ORF">PCOR1329_LOCUS60844</name>
</gene>